<evidence type="ECO:0000313" key="2">
    <source>
        <dbReference type="Proteomes" id="UP000061010"/>
    </source>
</evidence>
<dbReference type="EMBL" id="CP012900">
    <property type="protein sequence ID" value="ALJ29455.1"/>
    <property type="molecule type" value="Genomic_DNA"/>
</dbReference>
<dbReference type="OrthoDB" id="9813767at2"/>
<evidence type="ECO:0000313" key="1">
    <source>
        <dbReference type="EMBL" id="ALJ29455.1"/>
    </source>
</evidence>
<protein>
    <submittedName>
        <fullName evidence="1">Antitoxin</fullName>
    </submittedName>
</protein>
<proteinExistence type="predicted"/>
<dbReference type="KEGG" id="sacz:AOT14_31080"/>
<keyword evidence="2" id="KW-1185">Reference proteome</keyword>
<accession>A0A0S1B352</accession>
<dbReference type="AlphaFoldDB" id="A0A0S1B352"/>
<dbReference type="RefSeq" id="WP_054667729.1">
    <property type="nucleotide sequence ID" value="NZ_CP190006.1"/>
</dbReference>
<name>A0A0S1B352_9GAMM</name>
<sequence length="83" mass="9124">MRTTLDIADDVLFAAKELARREKKPLGQVISELARRAFAQSDAPWGTTGVAEPLADYGIHPLPPRGVVVSNELIDRLRDEEGI</sequence>
<dbReference type="Proteomes" id="UP000061010">
    <property type="component" value="Chromosome"/>
</dbReference>
<reference evidence="1 2" key="1">
    <citation type="journal article" date="2015" name="Genome Announc.">
        <title>Complete Genome Sequencing of Stenotrophomonas acidaminiphila ZAC14D2_NAIMI4_2, a Multidrug-Resistant Strain Isolated from Sediments of a Polluted River in Mexico, Uncovers New Antibiotic Resistance Genes and a Novel Class-II Lasso Peptide Biosynthesis Gene Cluster.</title>
        <authorList>
            <person name="Vinuesa P."/>
            <person name="Ochoa-Sanchez L.E."/>
        </authorList>
    </citation>
    <scope>NUCLEOTIDE SEQUENCE [LARGE SCALE GENOMIC DNA]</scope>
    <source>
        <strain evidence="1 2">ZAC14D2_NAIMI4_2</strain>
    </source>
</reference>
<organism evidence="1 2">
    <name type="scientific">Stenotrophomonas acidaminiphila</name>
    <dbReference type="NCBI Taxonomy" id="128780"/>
    <lineage>
        <taxon>Bacteria</taxon>
        <taxon>Pseudomonadati</taxon>
        <taxon>Pseudomonadota</taxon>
        <taxon>Gammaproteobacteria</taxon>
        <taxon>Lysobacterales</taxon>
        <taxon>Lysobacteraceae</taxon>
        <taxon>Stenotrophomonas</taxon>
    </lineage>
</organism>
<gene>
    <name evidence="1" type="ORF">AOT14_31080</name>
</gene>
<dbReference type="PATRIC" id="fig|128780.6.peg.3148"/>